<organism evidence="9">
    <name type="scientific">Euplotes harpa</name>
    <dbReference type="NCBI Taxonomy" id="151035"/>
    <lineage>
        <taxon>Eukaryota</taxon>
        <taxon>Sar</taxon>
        <taxon>Alveolata</taxon>
        <taxon>Ciliophora</taxon>
        <taxon>Intramacronucleata</taxon>
        <taxon>Spirotrichea</taxon>
        <taxon>Hypotrichia</taxon>
        <taxon>Euplotida</taxon>
        <taxon>Euplotidae</taxon>
        <taxon>Euplotes</taxon>
    </lineage>
</organism>
<dbReference type="PANTHER" id="PTHR12931">
    <property type="entry name" value="UBIQUITIN THIOLESTERASE PROTEIN OTUB"/>
    <property type="match status" value="1"/>
</dbReference>
<dbReference type="PANTHER" id="PTHR12931:SF15">
    <property type="entry name" value="UBIQUITIN THIOESTERASE OTUBAIN-LIKE"/>
    <property type="match status" value="1"/>
</dbReference>
<keyword evidence="4" id="KW-0833">Ubl conjugation pathway</keyword>
<dbReference type="Gene3D" id="3.30.200.60">
    <property type="entry name" value="Peptidase C65 Otubain, subdomain 1"/>
    <property type="match status" value="1"/>
</dbReference>
<dbReference type="InterPro" id="IPR003323">
    <property type="entry name" value="OTU_dom"/>
</dbReference>
<dbReference type="InterPro" id="IPR042468">
    <property type="entry name" value="Peptidase_C65_otubain_sub1"/>
</dbReference>
<dbReference type="Pfam" id="PF10275">
    <property type="entry name" value="Peptidase_C65"/>
    <property type="match status" value="1"/>
</dbReference>
<evidence type="ECO:0000256" key="4">
    <source>
        <dbReference type="ARBA" id="ARBA00022786"/>
    </source>
</evidence>
<evidence type="ECO:0000256" key="6">
    <source>
        <dbReference type="ARBA" id="ARBA00022807"/>
    </source>
</evidence>
<dbReference type="GO" id="GO:0043130">
    <property type="term" value="F:ubiquitin binding"/>
    <property type="evidence" value="ECO:0007669"/>
    <property type="project" value="TreeGrafter"/>
</dbReference>
<gene>
    <name evidence="8" type="ORF">EHAR0213_LOCUS6502</name>
    <name evidence="9" type="ORF">EHAR0213_LOCUS6503</name>
</gene>
<dbReference type="GO" id="GO:0006508">
    <property type="term" value="P:proteolysis"/>
    <property type="evidence" value="ECO:0007669"/>
    <property type="project" value="UniProtKB-KW"/>
</dbReference>
<evidence type="ECO:0000313" key="9">
    <source>
        <dbReference type="EMBL" id="CAE0347592.1"/>
    </source>
</evidence>
<dbReference type="InterPro" id="IPR042467">
    <property type="entry name" value="Peptidase_C65_otubain_sub2"/>
</dbReference>
<keyword evidence="3" id="KW-0645">Protease</keyword>
<evidence type="ECO:0000256" key="5">
    <source>
        <dbReference type="ARBA" id="ARBA00022801"/>
    </source>
</evidence>
<evidence type="ECO:0000256" key="1">
    <source>
        <dbReference type="ARBA" id="ARBA00000707"/>
    </source>
</evidence>
<evidence type="ECO:0000256" key="3">
    <source>
        <dbReference type="ARBA" id="ARBA00022670"/>
    </source>
</evidence>
<name>A0A7S3JA83_9SPIT</name>
<dbReference type="EMBL" id="HBII01015315">
    <property type="protein sequence ID" value="CAE0347592.1"/>
    <property type="molecule type" value="Transcribed_RNA"/>
</dbReference>
<dbReference type="AlphaFoldDB" id="A0A7S3JA83"/>
<keyword evidence="5" id="KW-0378">Hydrolase</keyword>
<dbReference type="GO" id="GO:0005634">
    <property type="term" value="C:nucleus"/>
    <property type="evidence" value="ECO:0007669"/>
    <property type="project" value="TreeGrafter"/>
</dbReference>
<evidence type="ECO:0000259" key="7">
    <source>
        <dbReference type="PROSITE" id="PS50802"/>
    </source>
</evidence>
<dbReference type="EMBL" id="HBII01015313">
    <property type="protein sequence ID" value="CAE0347591.1"/>
    <property type="molecule type" value="Transcribed_RNA"/>
</dbReference>
<evidence type="ECO:0000313" key="8">
    <source>
        <dbReference type="EMBL" id="CAE0347591.1"/>
    </source>
</evidence>
<dbReference type="PROSITE" id="PS50802">
    <property type="entry name" value="OTU"/>
    <property type="match status" value="1"/>
</dbReference>
<sequence>MILNKQIAESMPFVSKKLNIDDYKEHWKDNKFYDSFISLLDKYSRARELRRDGNCFYRALLWQMFEYFLTTKSSEASEEYEKILGKISNSKADLLALGYDEIVIDDFYDQFLTAFKDLKDATIDVTDEEAVHEYLEKLFSNESLAPYLLMHCRFMTSAYLKANSILYEDFMVDYADVGSYCDIEIEGVDREAEQMAIIGITNYLGIAAEINQVSANGNVESLTIPEDAIDDGKRFIAKLLFTPGHYDSLYTH</sequence>
<comment type="catalytic activity">
    <reaction evidence="1">
        <text>Thiol-dependent hydrolysis of ester, thioester, amide, peptide and isopeptide bonds formed by the C-terminal Gly of ubiquitin (a 76-residue protein attached to proteins as an intracellular targeting signal).</text>
        <dbReference type="EC" id="3.4.19.12"/>
    </reaction>
</comment>
<feature type="domain" description="OTU" evidence="7">
    <location>
        <begin position="44"/>
        <end position="252"/>
    </location>
</feature>
<proteinExistence type="predicted"/>
<protein>
    <recommendedName>
        <fullName evidence="2">ubiquitinyl hydrolase 1</fullName>
        <ecNumber evidence="2">3.4.19.12</ecNumber>
    </recommendedName>
</protein>
<dbReference type="GO" id="GO:0004843">
    <property type="term" value="F:cysteine-type deubiquitinase activity"/>
    <property type="evidence" value="ECO:0007669"/>
    <property type="project" value="UniProtKB-EC"/>
</dbReference>
<dbReference type="CDD" id="cd22749">
    <property type="entry name" value="Otubain_C65"/>
    <property type="match status" value="1"/>
</dbReference>
<dbReference type="GO" id="GO:0071108">
    <property type="term" value="P:protein K48-linked deubiquitination"/>
    <property type="evidence" value="ECO:0007669"/>
    <property type="project" value="TreeGrafter"/>
</dbReference>
<dbReference type="SUPFAM" id="SSF54001">
    <property type="entry name" value="Cysteine proteinases"/>
    <property type="match status" value="1"/>
</dbReference>
<dbReference type="Gene3D" id="1.20.1300.20">
    <property type="entry name" value="Peptidase C65 Otubain, subdomain 2"/>
    <property type="match status" value="1"/>
</dbReference>
<accession>A0A7S3JA83</accession>
<keyword evidence="6" id="KW-0788">Thiol protease</keyword>
<reference evidence="9" key="1">
    <citation type="submission" date="2021-01" db="EMBL/GenBank/DDBJ databases">
        <authorList>
            <person name="Corre E."/>
            <person name="Pelletier E."/>
            <person name="Niang G."/>
            <person name="Scheremetjew M."/>
            <person name="Finn R."/>
            <person name="Kale V."/>
            <person name="Holt S."/>
            <person name="Cochrane G."/>
            <person name="Meng A."/>
            <person name="Brown T."/>
            <person name="Cohen L."/>
        </authorList>
    </citation>
    <scope>NUCLEOTIDE SEQUENCE</scope>
    <source>
        <strain evidence="9">FSP1.4</strain>
    </source>
</reference>
<dbReference type="InterPro" id="IPR038765">
    <property type="entry name" value="Papain-like_cys_pep_sf"/>
</dbReference>
<dbReference type="InterPro" id="IPR019400">
    <property type="entry name" value="Peptidase_C65_otubain"/>
</dbReference>
<evidence type="ECO:0000256" key="2">
    <source>
        <dbReference type="ARBA" id="ARBA00012759"/>
    </source>
</evidence>
<dbReference type="EC" id="3.4.19.12" evidence="2"/>